<evidence type="ECO:0000256" key="1">
    <source>
        <dbReference type="SAM" id="Coils"/>
    </source>
</evidence>
<sequence length="675" mass="73451">MYEEGLEGRAVQAGGSSGSRSFPSVGSDSAVGRPHHLLVRRLEAPSKRFAQEEDHDFRQHRFKDAQSSGLEAWPARPELEDTFAEDATADEVADEVDELQIMDQRLDAPVRPLQLGGSALRVLEKARAELLQRLPDEQRFPGRPVAATSAVGASAPSSSWPSSLQGELVAQAMETTMRASSIGQKAGGSPSELSTAPTATREEVVIAYDGGGLCRQGADASTSLAMRQLASPAGSSLTVSAEGDSPGESCSAVWFPHSGEGATLTEGRGGRSPRDSAATAAARRALAAELEGRLQALSILAQRAARQELRLHAGENLACEDFSAEKAIVEQKLHHATSRARALWVTVENGDARIRQLQASLELSSPPDGFEHKQQSLERGIARAQQVADEAEEKACLLAEREDKLLQQIASKDDDRGRRKVARLTSRIARLKEEHLEIAEQASEAYHHAEELKAEVSRLEVDQRAEAEARRRREEVQALWRARLAHLALGLSGTSSSVASFASLAEHIGQTWAEAGRRGAQALVELNSLQDHRHSLTTEIDRTQARLEADEQRILAAEEELAKRARECRAGDRLAREELTLAQTENAALVKARAAWQSKRPRLVSFLEEGHRSGVQLQDTETERESSSSSKDAALIRQALQEGQALRARIQGLEHDKAHLIHEQAGFRSLSGLQI</sequence>
<dbReference type="AlphaFoldDB" id="A0A813D5V5"/>
<evidence type="ECO:0000256" key="2">
    <source>
        <dbReference type="SAM" id="MobiDB-lite"/>
    </source>
</evidence>
<organism evidence="3 4">
    <name type="scientific">Polarella glacialis</name>
    <name type="common">Dinoflagellate</name>
    <dbReference type="NCBI Taxonomy" id="89957"/>
    <lineage>
        <taxon>Eukaryota</taxon>
        <taxon>Sar</taxon>
        <taxon>Alveolata</taxon>
        <taxon>Dinophyceae</taxon>
        <taxon>Suessiales</taxon>
        <taxon>Suessiaceae</taxon>
        <taxon>Polarella</taxon>
    </lineage>
</organism>
<feature type="region of interest" description="Disordered" evidence="2">
    <location>
        <begin position="1"/>
        <end position="30"/>
    </location>
</feature>
<proteinExistence type="predicted"/>
<comment type="caution">
    <text evidence="3">The sequence shown here is derived from an EMBL/GenBank/DDBJ whole genome shotgun (WGS) entry which is preliminary data.</text>
</comment>
<keyword evidence="1" id="KW-0175">Coiled coil</keyword>
<evidence type="ECO:0000313" key="4">
    <source>
        <dbReference type="Proteomes" id="UP000654075"/>
    </source>
</evidence>
<dbReference type="EMBL" id="CAJNNV010000123">
    <property type="protein sequence ID" value="CAE8581521.1"/>
    <property type="molecule type" value="Genomic_DNA"/>
</dbReference>
<feature type="coiled-coil region" evidence="1">
    <location>
        <begin position="421"/>
        <end position="469"/>
    </location>
</feature>
<gene>
    <name evidence="3" type="ORF">PGLA1383_LOCUS550</name>
</gene>
<protein>
    <submittedName>
        <fullName evidence="3">Uncharacterized protein</fullName>
    </submittedName>
</protein>
<reference evidence="3" key="1">
    <citation type="submission" date="2021-02" db="EMBL/GenBank/DDBJ databases">
        <authorList>
            <person name="Dougan E. K."/>
            <person name="Rhodes N."/>
            <person name="Thang M."/>
            <person name="Chan C."/>
        </authorList>
    </citation>
    <scope>NUCLEOTIDE SEQUENCE</scope>
</reference>
<feature type="compositionally biased region" description="Low complexity" evidence="2">
    <location>
        <begin position="18"/>
        <end position="29"/>
    </location>
</feature>
<name>A0A813D5V5_POLGL</name>
<keyword evidence="4" id="KW-1185">Reference proteome</keyword>
<feature type="coiled-coil region" evidence="1">
    <location>
        <begin position="526"/>
        <end position="567"/>
    </location>
</feature>
<accession>A0A813D5V5</accession>
<evidence type="ECO:0000313" key="3">
    <source>
        <dbReference type="EMBL" id="CAE8581521.1"/>
    </source>
</evidence>
<dbReference type="Proteomes" id="UP000654075">
    <property type="component" value="Unassembled WGS sequence"/>
</dbReference>